<keyword evidence="2" id="KW-1185">Reference proteome</keyword>
<evidence type="ECO:0000256" key="1">
    <source>
        <dbReference type="SAM" id="Phobius"/>
    </source>
</evidence>
<dbReference type="Proteomes" id="UP000887581">
    <property type="component" value="Unplaced"/>
</dbReference>
<dbReference type="WBParaSite" id="sdigi.contig8.g921.t1">
    <property type="protein sequence ID" value="sdigi.contig8.g921.t1"/>
    <property type="gene ID" value="sdigi.contig8.g921"/>
</dbReference>
<evidence type="ECO:0000313" key="2">
    <source>
        <dbReference type="Proteomes" id="UP000887581"/>
    </source>
</evidence>
<organism evidence="2 3">
    <name type="scientific">Setaria digitata</name>
    <dbReference type="NCBI Taxonomy" id="48799"/>
    <lineage>
        <taxon>Eukaryota</taxon>
        <taxon>Metazoa</taxon>
        <taxon>Ecdysozoa</taxon>
        <taxon>Nematoda</taxon>
        <taxon>Chromadorea</taxon>
        <taxon>Rhabditida</taxon>
        <taxon>Spirurina</taxon>
        <taxon>Spiruromorpha</taxon>
        <taxon>Filarioidea</taxon>
        <taxon>Setariidae</taxon>
        <taxon>Setaria</taxon>
    </lineage>
</organism>
<name>A0A915Q794_9BILA</name>
<keyword evidence="1" id="KW-0812">Transmembrane</keyword>
<proteinExistence type="predicted"/>
<keyword evidence="1" id="KW-0472">Membrane</keyword>
<dbReference type="AlphaFoldDB" id="A0A915Q794"/>
<accession>A0A915Q794</accession>
<sequence>MSNQYVSLQAGSLATRIRILQLQLITRVTYLTYFETYKRKQRLVGGICGEGVVGGVFSIFIITLRRISKDPLGTVLLTWRGSPGCEM</sequence>
<reference evidence="3" key="1">
    <citation type="submission" date="2022-11" db="UniProtKB">
        <authorList>
            <consortium name="WormBaseParasite"/>
        </authorList>
    </citation>
    <scope>IDENTIFICATION</scope>
</reference>
<feature type="transmembrane region" description="Helical" evidence="1">
    <location>
        <begin position="43"/>
        <end position="64"/>
    </location>
</feature>
<protein>
    <submittedName>
        <fullName evidence="3">Uncharacterized protein</fullName>
    </submittedName>
</protein>
<keyword evidence="1" id="KW-1133">Transmembrane helix</keyword>
<evidence type="ECO:0000313" key="3">
    <source>
        <dbReference type="WBParaSite" id="sdigi.contig8.g921.t1"/>
    </source>
</evidence>